<dbReference type="RefSeq" id="WP_261694195.1">
    <property type="nucleotide sequence ID" value="NZ_CP104694.1"/>
</dbReference>
<dbReference type="SMART" id="SM01321">
    <property type="entry name" value="Y1_Tnp"/>
    <property type="match status" value="1"/>
</dbReference>
<evidence type="ECO:0000313" key="3">
    <source>
        <dbReference type="Proteomes" id="UP001064632"/>
    </source>
</evidence>
<dbReference type="InterPro" id="IPR002686">
    <property type="entry name" value="Transposase_17"/>
</dbReference>
<dbReference type="SUPFAM" id="SSF143422">
    <property type="entry name" value="Transposase IS200-like"/>
    <property type="match status" value="1"/>
</dbReference>
<feature type="domain" description="Transposase IS200-like" evidence="1">
    <location>
        <begin position="9"/>
        <end position="124"/>
    </location>
</feature>
<accession>A0ABY6BAY5</accession>
<dbReference type="Gene3D" id="3.30.70.1290">
    <property type="entry name" value="Transposase IS200-like"/>
    <property type="match status" value="1"/>
</dbReference>
<evidence type="ECO:0000313" key="2">
    <source>
        <dbReference type="EMBL" id="UXI67219.1"/>
    </source>
</evidence>
<dbReference type="InterPro" id="IPR036515">
    <property type="entry name" value="Transposase_17_sf"/>
</dbReference>
<gene>
    <name evidence="2" type="ORF">N4264_21140</name>
</gene>
<dbReference type="PANTHER" id="PTHR34322">
    <property type="entry name" value="TRANSPOSASE, Y1_TNP DOMAIN-CONTAINING"/>
    <property type="match status" value="1"/>
</dbReference>
<name>A0ABY6BAY5_9GAMM</name>
<proteinExistence type="predicted"/>
<protein>
    <submittedName>
        <fullName evidence="2">Transposase</fullName>
    </submittedName>
</protein>
<evidence type="ECO:0000259" key="1">
    <source>
        <dbReference type="SMART" id="SM01321"/>
    </source>
</evidence>
<sequence>MPRRRRLELPNMPLLISHRGMETVSLFSDETDYAHYRDCLLRTTLQCGVLIHGYALLPRRVVLLTNAAAVGATSRAIRNTAQQYAQWLNRRRSRHGALWDGRFKSCLVEPEQVVLSALRYIEQAPQRAGLVGEAPQWPWSSAAAHVCAGEDDVLTPHPAYLRLGIDRRTRGRAWSEYLGVAQDEAQLGQIRAHLAQERALGSAQFQAMVTTALSSPAAWRPRGRPKLCLQ</sequence>
<dbReference type="EMBL" id="CP104694">
    <property type="protein sequence ID" value="UXI67219.1"/>
    <property type="molecule type" value="Genomic_DNA"/>
</dbReference>
<organism evidence="2 3">
    <name type="scientific">Tahibacter amnicola</name>
    <dbReference type="NCBI Taxonomy" id="2976241"/>
    <lineage>
        <taxon>Bacteria</taxon>
        <taxon>Pseudomonadati</taxon>
        <taxon>Pseudomonadota</taxon>
        <taxon>Gammaproteobacteria</taxon>
        <taxon>Lysobacterales</taxon>
        <taxon>Rhodanobacteraceae</taxon>
        <taxon>Tahibacter</taxon>
    </lineage>
</organism>
<reference evidence="2" key="1">
    <citation type="submission" date="2022-09" db="EMBL/GenBank/DDBJ databases">
        <title>Tahibacter sp. nov., isolated from a fresh water.</title>
        <authorList>
            <person name="Baek J.H."/>
            <person name="Lee J.K."/>
            <person name="Kim J.M."/>
            <person name="Jeon C.O."/>
        </authorList>
    </citation>
    <scope>NUCLEOTIDE SEQUENCE</scope>
    <source>
        <strain evidence="2">W38</strain>
    </source>
</reference>
<dbReference type="PANTHER" id="PTHR34322:SF2">
    <property type="entry name" value="TRANSPOSASE IS200-LIKE DOMAIN-CONTAINING PROTEIN"/>
    <property type="match status" value="1"/>
</dbReference>
<dbReference type="Proteomes" id="UP001064632">
    <property type="component" value="Chromosome"/>
</dbReference>
<keyword evidence="3" id="KW-1185">Reference proteome</keyword>